<evidence type="ECO:0000256" key="8">
    <source>
        <dbReference type="ARBA" id="ARBA00023136"/>
    </source>
</evidence>
<feature type="domain" description="ABC transporter" evidence="9">
    <location>
        <begin position="257"/>
        <end position="501"/>
    </location>
</feature>
<dbReference type="SMART" id="SM00382">
    <property type="entry name" value="AAA"/>
    <property type="match status" value="2"/>
</dbReference>
<dbReference type="RefSeq" id="WP_119601455.1">
    <property type="nucleotide sequence ID" value="NZ_QXQA01000013.1"/>
</dbReference>
<dbReference type="PROSITE" id="PS50893">
    <property type="entry name" value="ABC_TRANSPORTER_2"/>
    <property type="match status" value="2"/>
</dbReference>
<evidence type="ECO:0000313" key="10">
    <source>
        <dbReference type="EMBL" id="RIX50795.1"/>
    </source>
</evidence>
<dbReference type="AlphaFoldDB" id="A0A3A1URC2"/>
<gene>
    <name evidence="10" type="ORF">D3P08_19040</name>
</gene>
<keyword evidence="6 10" id="KW-0067">ATP-binding</keyword>
<dbReference type="EMBL" id="QXQA01000013">
    <property type="protein sequence ID" value="RIX50795.1"/>
    <property type="molecule type" value="Genomic_DNA"/>
</dbReference>
<evidence type="ECO:0000259" key="9">
    <source>
        <dbReference type="PROSITE" id="PS50893"/>
    </source>
</evidence>
<reference evidence="10 11" key="1">
    <citation type="submission" date="2018-09" db="EMBL/GenBank/DDBJ databases">
        <title>Paenibacillus aracenensis nov. sp. isolated from a cave in southern Spain.</title>
        <authorList>
            <person name="Jurado V."/>
            <person name="Gutierrez-Patricio S."/>
            <person name="Gonzalez-Pimentel J.L."/>
            <person name="Miller A.Z."/>
            <person name="Laiz L."/>
            <person name="Saiz-Jimenez C."/>
        </authorList>
    </citation>
    <scope>NUCLEOTIDE SEQUENCE [LARGE SCALE GENOMIC DNA]</scope>
    <source>
        <strain evidence="10 11">DSM 22867</strain>
    </source>
</reference>
<dbReference type="Proteomes" id="UP000266482">
    <property type="component" value="Unassembled WGS sequence"/>
</dbReference>
<evidence type="ECO:0000256" key="4">
    <source>
        <dbReference type="ARBA" id="ARBA00022737"/>
    </source>
</evidence>
<evidence type="ECO:0000313" key="11">
    <source>
        <dbReference type="Proteomes" id="UP000266482"/>
    </source>
</evidence>
<dbReference type="InterPro" id="IPR027417">
    <property type="entry name" value="P-loop_NTPase"/>
</dbReference>
<dbReference type="CDD" id="cd03216">
    <property type="entry name" value="ABC_Carb_Monos_I"/>
    <property type="match status" value="1"/>
</dbReference>
<dbReference type="InterPro" id="IPR003439">
    <property type="entry name" value="ABC_transporter-like_ATP-bd"/>
</dbReference>
<keyword evidence="8" id="KW-0472">Membrane</keyword>
<name>A0A3A1URC2_9BACL</name>
<evidence type="ECO:0000256" key="3">
    <source>
        <dbReference type="ARBA" id="ARBA00022475"/>
    </source>
</evidence>
<keyword evidence="3" id="KW-1003">Cell membrane</keyword>
<accession>A0A3A1URC2</accession>
<dbReference type="InterPro" id="IPR050107">
    <property type="entry name" value="ABC_carbohydrate_import_ATPase"/>
</dbReference>
<evidence type="ECO:0000256" key="7">
    <source>
        <dbReference type="ARBA" id="ARBA00022967"/>
    </source>
</evidence>
<dbReference type="Gene3D" id="3.40.50.300">
    <property type="entry name" value="P-loop containing nucleotide triphosphate hydrolases"/>
    <property type="match status" value="2"/>
</dbReference>
<dbReference type="GO" id="GO:0016887">
    <property type="term" value="F:ATP hydrolysis activity"/>
    <property type="evidence" value="ECO:0007669"/>
    <property type="project" value="InterPro"/>
</dbReference>
<evidence type="ECO:0000256" key="5">
    <source>
        <dbReference type="ARBA" id="ARBA00022741"/>
    </source>
</evidence>
<keyword evidence="5" id="KW-0547">Nucleotide-binding</keyword>
<dbReference type="InterPro" id="IPR017871">
    <property type="entry name" value="ABC_transporter-like_CS"/>
</dbReference>
<dbReference type="SUPFAM" id="SSF52540">
    <property type="entry name" value="P-loop containing nucleoside triphosphate hydrolases"/>
    <property type="match status" value="2"/>
</dbReference>
<dbReference type="GO" id="GO:0005886">
    <property type="term" value="C:plasma membrane"/>
    <property type="evidence" value="ECO:0007669"/>
    <property type="project" value="UniProtKB-SubCell"/>
</dbReference>
<dbReference type="FunFam" id="3.40.50.300:FF:000127">
    <property type="entry name" value="Ribose import ATP-binding protein RbsA"/>
    <property type="match status" value="1"/>
</dbReference>
<dbReference type="CDD" id="cd03215">
    <property type="entry name" value="ABC_Carb_Monos_II"/>
    <property type="match status" value="1"/>
</dbReference>
<comment type="subcellular location">
    <subcellularLocation>
        <location evidence="1">Cell membrane</location>
        <topology evidence="1">Peripheral membrane protein</topology>
    </subcellularLocation>
</comment>
<dbReference type="PANTHER" id="PTHR43790">
    <property type="entry name" value="CARBOHYDRATE TRANSPORT ATP-BINDING PROTEIN MG119-RELATED"/>
    <property type="match status" value="1"/>
</dbReference>
<sequence>MDQKIVLEASGISKSFPGVKALSNVSFALRKGEIHALMGENGAGKSTLIKVLTGVHERDEGEIRLSGRVISPKSPQEAQALGISTVYQEVNLCPNLTVAENIFIGRHPRKRGLIDWETMNRESERLLDRLELDVDVRQPLSHYSVAVQQMVAIARAVDISNGILILDEPTSSLDASEVSSLFKVMRKLKQEGLGIVFVTHFLDQVYEVTDRITVLRNGEYVGTYETEQLTKTELVSHMIGREWNETDAKAGAAKEIPTGGEIFLTAGSLGKRGSLHPIDLHIRKGEVLGLAGLLGSGRTELAKLIFGIDKADEGTLTISGEQLADMYPQKAIQKGLGFTPEDRKVAGIVGELTIRENIVLALQARKGLFSYIPLRKQKEITQHYIDLLRIKTPSGEQKIDNLSGGNQQKVILARWLATQPKLLILDEPTRGIDVGSKAEIRKLILDLAATGISILIISAELEEIVQCASRIIVLRDRIKIGEVSGESMRENVIMEMIAKGAEVYGDSDGIGA</sequence>
<dbReference type="Pfam" id="PF00005">
    <property type="entry name" value="ABC_tran"/>
    <property type="match status" value="2"/>
</dbReference>
<keyword evidence="4" id="KW-0677">Repeat</keyword>
<dbReference type="PROSITE" id="PS00211">
    <property type="entry name" value="ABC_TRANSPORTER_1"/>
    <property type="match status" value="1"/>
</dbReference>
<keyword evidence="2" id="KW-0813">Transport</keyword>
<dbReference type="GO" id="GO:0005524">
    <property type="term" value="F:ATP binding"/>
    <property type="evidence" value="ECO:0007669"/>
    <property type="project" value="UniProtKB-KW"/>
</dbReference>
<keyword evidence="11" id="KW-1185">Reference proteome</keyword>
<comment type="caution">
    <text evidence="10">The sequence shown here is derived from an EMBL/GenBank/DDBJ whole genome shotgun (WGS) entry which is preliminary data.</text>
</comment>
<dbReference type="OrthoDB" id="9766104at2"/>
<evidence type="ECO:0000256" key="6">
    <source>
        <dbReference type="ARBA" id="ARBA00022840"/>
    </source>
</evidence>
<feature type="domain" description="ABC transporter" evidence="9">
    <location>
        <begin position="7"/>
        <end position="242"/>
    </location>
</feature>
<protein>
    <submittedName>
        <fullName evidence="10">Sugar ABC transporter ATP-binding protein</fullName>
    </submittedName>
</protein>
<keyword evidence="7" id="KW-1278">Translocase</keyword>
<evidence type="ECO:0000256" key="1">
    <source>
        <dbReference type="ARBA" id="ARBA00004202"/>
    </source>
</evidence>
<dbReference type="PANTHER" id="PTHR43790:SF9">
    <property type="entry name" value="GALACTOFURANOSE TRANSPORTER ATP-BINDING PROTEIN YTFR"/>
    <property type="match status" value="1"/>
</dbReference>
<evidence type="ECO:0000256" key="2">
    <source>
        <dbReference type="ARBA" id="ARBA00022448"/>
    </source>
</evidence>
<dbReference type="InterPro" id="IPR003593">
    <property type="entry name" value="AAA+_ATPase"/>
</dbReference>
<organism evidence="10 11">
    <name type="scientific">Paenibacillus nanensis</name>
    <dbReference type="NCBI Taxonomy" id="393251"/>
    <lineage>
        <taxon>Bacteria</taxon>
        <taxon>Bacillati</taxon>
        <taxon>Bacillota</taxon>
        <taxon>Bacilli</taxon>
        <taxon>Bacillales</taxon>
        <taxon>Paenibacillaceae</taxon>
        <taxon>Paenibacillus</taxon>
    </lineage>
</organism>
<proteinExistence type="predicted"/>